<evidence type="ECO:0008006" key="5">
    <source>
        <dbReference type="Google" id="ProtNLM"/>
    </source>
</evidence>
<feature type="transmembrane region" description="Helical" evidence="2">
    <location>
        <begin position="67"/>
        <end position="92"/>
    </location>
</feature>
<keyword evidence="2" id="KW-1133">Transmembrane helix</keyword>
<accession>A0AA40BHY0</accession>
<protein>
    <recommendedName>
        <fullName evidence="5">MARVEL domain-containing protein</fullName>
    </recommendedName>
</protein>
<organism evidence="3 4">
    <name type="scientific">Lasiosphaeria miniovina</name>
    <dbReference type="NCBI Taxonomy" id="1954250"/>
    <lineage>
        <taxon>Eukaryota</taxon>
        <taxon>Fungi</taxon>
        <taxon>Dikarya</taxon>
        <taxon>Ascomycota</taxon>
        <taxon>Pezizomycotina</taxon>
        <taxon>Sordariomycetes</taxon>
        <taxon>Sordariomycetidae</taxon>
        <taxon>Sordariales</taxon>
        <taxon>Lasiosphaeriaceae</taxon>
        <taxon>Lasiosphaeria</taxon>
    </lineage>
</organism>
<sequence length="338" mass="36513">METAWHPGYGPPPDRRYGRQFPTLRFSLKLVQAASRFIAILFELGTISFISYIYNVWRSEPGVKVEVIFPSFFPVVAAALVNAYEVISLCFLDRKWPVNPVAACFDIAFIAVGIFCFLILGTVDHGIYRPAGSVVVVSGSSEWDVDVNNAMIFMIVFTIVHVYLLLMACVGYIYVSVRRSRAKRLNLVACNQAEMVHFNERRRTELFAQHINTATNDRTSTLQPTTAHQPHRHHSPSLSHIMNNTMNNKDKMSGVTGVGKTVTSTVGNTVGGLTNTVGGVVGAASRGIGETVTGATGGLGKPLGDGIANIGSGLEGGVASVSQGVKDAGEWKSNPSHK</sequence>
<dbReference type="AlphaFoldDB" id="A0AA40BHY0"/>
<dbReference type="PANTHER" id="PTHR40636:SF1">
    <property type="entry name" value="CSBD-LIKE DOMAIN-CONTAINING PROTEIN"/>
    <property type="match status" value="1"/>
</dbReference>
<gene>
    <name evidence="3" type="ORF">B0T26DRAFT_867594</name>
</gene>
<dbReference type="Proteomes" id="UP001172101">
    <property type="component" value="Unassembled WGS sequence"/>
</dbReference>
<proteinExistence type="predicted"/>
<keyword evidence="4" id="KW-1185">Reference proteome</keyword>
<feature type="transmembrane region" description="Helical" evidence="2">
    <location>
        <begin position="150"/>
        <end position="175"/>
    </location>
</feature>
<evidence type="ECO:0000256" key="2">
    <source>
        <dbReference type="SAM" id="Phobius"/>
    </source>
</evidence>
<reference evidence="3" key="1">
    <citation type="submission" date="2023-06" db="EMBL/GenBank/DDBJ databases">
        <title>Genome-scale phylogeny and comparative genomics of the fungal order Sordariales.</title>
        <authorList>
            <consortium name="Lawrence Berkeley National Laboratory"/>
            <person name="Hensen N."/>
            <person name="Bonometti L."/>
            <person name="Westerberg I."/>
            <person name="Brannstrom I.O."/>
            <person name="Guillou S."/>
            <person name="Cros-Aarteil S."/>
            <person name="Calhoun S."/>
            <person name="Haridas S."/>
            <person name="Kuo A."/>
            <person name="Mondo S."/>
            <person name="Pangilinan J."/>
            <person name="Riley R."/>
            <person name="LaButti K."/>
            <person name="Andreopoulos B."/>
            <person name="Lipzen A."/>
            <person name="Chen C."/>
            <person name="Yanf M."/>
            <person name="Daum C."/>
            <person name="Ng V."/>
            <person name="Clum A."/>
            <person name="Steindorff A."/>
            <person name="Ohm R."/>
            <person name="Martin F."/>
            <person name="Silar P."/>
            <person name="Natvig D."/>
            <person name="Lalanne C."/>
            <person name="Gautier V."/>
            <person name="Ament-velasquez S.L."/>
            <person name="Kruys A."/>
            <person name="Hutchinson M.I."/>
            <person name="Powell A.J."/>
            <person name="Barry K."/>
            <person name="Miller A.N."/>
            <person name="Grigoriev I.V."/>
            <person name="Debuchy R."/>
            <person name="Gladieux P."/>
            <person name="Thoren M.H."/>
            <person name="Johannesson H."/>
        </authorList>
    </citation>
    <scope>NUCLEOTIDE SEQUENCE</scope>
    <source>
        <strain evidence="3">SMH2392-1A</strain>
    </source>
</reference>
<feature type="transmembrane region" description="Helical" evidence="2">
    <location>
        <begin position="104"/>
        <end position="123"/>
    </location>
</feature>
<evidence type="ECO:0000313" key="3">
    <source>
        <dbReference type="EMBL" id="KAK0734547.1"/>
    </source>
</evidence>
<keyword evidence="2" id="KW-0472">Membrane</keyword>
<dbReference type="GeneID" id="85331110"/>
<evidence type="ECO:0000313" key="4">
    <source>
        <dbReference type="Proteomes" id="UP001172101"/>
    </source>
</evidence>
<keyword evidence="2" id="KW-0812">Transmembrane</keyword>
<feature type="region of interest" description="Disordered" evidence="1">
    <location>
        <begin position="217"/>
        <end position="237"/>
    </location>
</feature>
<dbReference type="PANTHER" id="PTHR40636">
    <property type="entry name" value="CSBD-LIKE DOMAIN-CONTAINING PROTEIN"/>
    <property type="match status" value="1"/>
</dbReference>
<feature type="transmembrane region" description="Helical" evidence="2">
    <location>
        <begin position="33"/>
        <end position="55"/>
    </location>
</feature>
<name>A0AA40BHY0_9PEZI</name>
<evidence type="ECO:0000256" key="1">
    <source>
        <dbReference type="SAM" id="MobiDB-lite"/>
    </source>
</evidence>
<feature type="compositionally biased region" description="Polar residues" evidence="1">
    <location>
        <begin position="217"/>
        <end position="228"/>
    </location>
</feature>
<comment type="caution">
    <text evidence="3">The sequence shown here is derived from an EMBL/GenBank/DDBJ whole genome shotgun (WGS) entry which is preliminary data.</text>
</comment>
<dbReference type="EMBL" id="JAUIRO010000001">
    <property type="protein sequence ID" value="KAK0734547.1"/>
    <property type="molecule type" value="Genomic_DNA"/>
</dbReference>
<dbReference type="RefSeq" id="XP_060303424.1">
    <property type="nucleotide sequence ID" value="XM_060447840.1"/>
</dbReference>